<feature type="compositionally biased region" description="Polar residues" evidence="1">
    <location>
        <begin position="18"/>
        <end position="28"/>
    </location>
</feature>
<organism evidence="2 3">
    <name type="scientific">Trichoderma longibrachiatum ATCC 18648</name>
    <dbReference type="NCBI Taxonomy" id="983965"/>
    <lineage>
        <taxon>Eukaryota</taxon>
        <taxon>Fungi</taxon>
        <taxon>Dikarya</taxon>
        <taxon>Ascomycota</taxon>
        <taxon>Pezizomycotina</taxon>
        <taxon>Sordariomycetes</taxon>
        <taxon>Hypocreomycetidae</taxon>
        <taxon>Hypocreales</taxon>
        <taxon>Hypocreaceae</taxon>
        <taxon>Trichoderma</taxon>
    </lineage>
</organism>
<feature type="region of interest" description="Disordered" evidence="1">
    <location>
        <begin position="132"/>
        <end position="157"/>
    </location>
</feature>
<proteinExistence type="predicted"/>
<dbReference type="AlphaFoldDB" id="A0A2T4CEX1"/>
<name>A0A2T4CEX1_TRILO</name>
<reference evidence="2 3" key="1">
    <citation type="submission" date="2016-07" db="EMBL/GenBank/DDBJ databases">
        <title>Multiple horizontal gene transfer events from other fungi enriched the ability of initially mycotrophic Trichoderma (Ascomycota) to feed on dead plant biomass.</title>
        <authorList>
            <consortium name="DOE Joint Genome Institute"/>
            <person name="Aerts A."/>
            <person name="Atanasova L."/>
            <person name="Chenthamara K."/>
            <person name="Zhang J."/>
            <person name="Grujic M."/>
            <person name="Henrissat B."/>
            <person name="Kuo A."/>
            <person name="Salamov A."/>
            <person name="Lipzen A."/>
            <person name="Labutti K."/>
            <person name="Barry K."/>
            <person name="Miao Y."/>
            <person name="Rahimi M.J."/>
            <person name="Shen Q."/>
            <person name="Grigoriev I.V."/>
            <person name="Kubicek C.P."/>
            <person name="Druzhinina I.S."/>
        </authorList>
    </citation>
    <scope>NUCLEOTIDE SEQUENCE [LARGE SCALE GENOMIC DNA]</scope>
    <source>
        <strain evidence="2 3">ATCC 18648</strain>
    </source>
</reference>
<evidence type="ECO:0000313" key="3">
    <source>
        <dbReference type="Proteomes" id="UP000240760"/>
    </source>
</evidence>
<keyword evidence="3" id="KW-1185">Reference proteome</keyword>
<feature type="region of interest" description="Disordered" evidence="1">
    <location>
        <begin position="18"/>
        <end position="79"/>
    </location>
</feature>
<dbReference type="EMBL" id="KZ679127">
    <property type="protein sequence ID" value="PTB80096.1"/>
    <property type="molecule type" value="Genomic_DNA"/>
</dbReference>
<gene>
    <name evidence="2" type="ORF">M440DRAFT_1111759</name>
</gene>
<accession>A0A2T4CEX1</accession>
<evidence type="ECO:0000313" key="2">
    <source>
        <dbReference type="EMBL" id="PTB80096.1"/>
    </source>
</evidence>
<dbReference type="Proteomes" id="UP000240760">
    <property type="component" value="Unassembled WGS sequence"/>
</dbReference>
<feature type="compositionally biased region" description="Polar residues" evidence="1">
    <location>
        <begin position="139"/>
        <end position="150"/>
    </location>
</feature>
<feature type="compositionally biased region" description="Basic and acidic residues" evidence="1">
    <location>
        <begin position="53"/>
        <end position="71"/>
    </location>
</feature>
<sequence length="157" mass="17453">MQGGGRVEYCLQYMQQTEAADRTASQGSRQEKRHAGDISLRRHRRMCAVAASEEERKSDDDRRPERAKSPDRVASGMNALPTPLSFLSHSANVDMVLLDSCVLRPGRAGVHKMRIPFQKLIFPVGSAFQGFGTPKRGQGSPSLKIRSQQGHQREYAS</sequence>
<evidence type="ECO:0000256" key="1">
    <source>
        <dbReference type="SAM" id="MobiDB-lite"/>
    </source>
</evidence>
<feature type="compositionally biased region" description="Basic and acidic residues" evidence="1">
    <location>
        <begin position="29"/>
        <end position="40"/>
    </location>
</feature>
<protein>
    <submittedName>
        <fullName evidence="2">Uncharacterized protein</fullName>
    </submittedName>
</protein>